<evidence type="ECO:0000313" key="2">
    <source>
        <dbReference type="Proteomes" id="UP001241169"/>
    </source>
</evidence>
<organism evidence="1 2">
    <name type="scientific">Colletotrichum paranaense</name>
    <dbReference type="NCBI Taxonomy" id="1914294"/>
    <lineage>
        <taxon>Eukaryota</taxon>
        <taxon>Fungi</taxon>
        <taxon>Dikarya</taxon>
        <taxon>Ascomycota</taxon>
        <taxon>Pezizomycotina</taxon>
        <taxon>Sordariomycetes</taxon>
        <taxon>Hypocreomycetidae</taxon>
        <taxon>Glomerellales</taxon>
        <taxon>Glomerellaceae</taxon>
        <taxon>Colletotrichum</taxon>
        <taxon>Colletotrichum acutatum species complex</taxon>
    </lineage>
</organism>
<reference evidence="1 2" key="1">
    <citation type="submission" date="2016-10" db="EMBL/GenBank/DDBJ databases">
        <title>The genome sequence of Colletotrichum fioriniae PJ7.</title>
        <authorList>
            <person name="Baroncelli R."/>
        </authorList>
    </citation>
    <scope>NUCLEOTIDE SEQUENCE [LARGE SCALE GENOMIC DNA]</scope>
    <source>
        <strain evidence="1 2">IMI 384185</strain>
    </source>
</reference>
<evidence type="ECO:0000313" key="1">
    <source>
        <dbReference type="EMBL" id="KAK1545332.1"/>
    </source>
</evidence>
<dbReference type="Proteomes" id="UP001241169">
    <property type="component" value="Unassembled WGS sequence"/>
</dbReference>
<dbReference type="RefSeq" id="XP_060354449.1">
    <property type="nucleotide sequence ID" value="XM_060487121.1"/>
</dbReference>
<feature type="non-terminal residue" evidence="1">
    <location>
        <position position="1"/>
    </location>
</feature>
<dbReference type="GeneID" id="85371020"/>
<protein>
    <submittedName>
        <fullName evidence="1">Uncharacterized protein</fullName>
    </submittedName>
</protein>
<dbReference type="EMBL" id="MOPA01000002">
    <property type="protein sequence ID" value="KAK1545332.1"/>
    <property type="molecule type" value="Genomic_DNA"/>
</dbReference>
<proteinExistence type="predicted"/>
<gene>
    <name evidence="1" type="ORF">CPAR01_02834</name>
</gene>
<name>A0ABQ9T214_9PEZI</name>
<sequence length="210" mass="23529">EVLARSRSKTTWKSHLTTSRIRTSRAPAHIQLPHAFYCIFCNFHARGRWNFLPRRGACGRPSPGIRMVIISEEAKTQVQYPYLPYLPCVVVKLRTRRPARRLHCSAPYLRACLPYLTLPLRTFQYNTTAPLRTIITGAASFSQIDLPTVKNTRTALSAHEWLRTFLAASTVVCSVTLRGISISGLAADTHTSFLLQLHPTGEAAHASYLA</sequence>
<comment type="caution">
    <text evidence="1">The sequence shown here is derived from an EMBL/GenBank/DDBJ whole genome shotgun (WGS) entry which is preliminary data.</text>
</comment>
<keyword evidence="2" id="KW-1185">Reference proteome</keyword>
<accession>A0ABQ9T214</accession>